<gene>
    <name evidence="2" type="ORF">INT46_001084</name>
</gene>
<feature type="compositionally biased region" description="Basic and acidic residues" evidence="1">
    <location>
        <begin position="225"/>
        <end position="248"/>
    </location>
</feature>
<protein>
    <submittedName>
        <fullName evidence="2">Uncharacterized protein</fullName>
    </submittedName>
</protein>
<organism evidence="2 3">
    <name type="scientific">Mucor plumbeus</name>
    <dbReference type="NCBI Taxonomy" id="97098"/>
    <lineage>
        <taxon>Eukaryota</taxon>
        <taxon>Fungi</taxon>
        <taxon>Fungi incertae sedis</taxon>
        <taxon>Mucoromycota</taxon>
        <taxon>Mucoromycotina</taxon>
        <taxon>Mucoromycetes</taxon>
        <taxon>Mucorales</taxon>
        <taxon>Mucorineae</taxon>
        <taxon>Mucoraceae</taxon>
        <taxon>Mucor</taxon>
    </lineage>
</organism>
<accession>A0A8H7QD71</accession>
<evidence type="ECO:0000256" key="1">
    <source>
        <dbReference type="SAM" id="MobiDB-lite"/>
    </source>
</evidence>
<sequence length="575" mass="65236">MVFFSSDDEITQPRNSNKRCISPTPSETDSLLSRSYADVVKGVSPSPVPSQTRNRRRICKGISNTGSDSSVIITGFREIPPIDQISVSSGDSKFLESDISDAPANVWEAPAIYGRPPSLNNSRADVTESSTLSSKTFTRITPLSNRRNSRRASRRTITPSPPANYIASTTLSDQSESSSSFSLLKSDSQVCESDITSPESSSKSSEGSDSEHHSSGNRNARRKARIEARLNERRQKRLENRRASRRVPESPTPEPMTSAANEQFFETIDIDYQDEIIVPFDKFVNKFFRGDSSQLNQLDYYFNSVDNQQQANVIVEMNSDISYSIDQNNTTINVDAIIAERMNFSFFNIDVRHNVFYTSNNDQKITRTEYGSMDFKMKDLHLDYQGDTPDELVSINYNKIPHFRIAETNVFHKFSTYIFFPKLYAKQSRLNLASSYSKLNEGYKEEFIDDLFIKAAELVLETPVFMRLTKSYEFAQHQNIGGKSNMFLTTLQLNQIVEKCRTMIEAYITDVDDSDSNDLDIGVFKDFFFVTAAFGGKQEIDNFFRHVDNQLNPSYFDKIDIAFDVVLKSNGLNLV</sequence>
<feature type="region of interest" description="Disordered" evidence="1">
    <location>
        <begin position="41"/>
        <end position="65"/>
    </location>
</feature>
<name>A0A8H7QD71_9FUNG</name>
<dbReference type="EMBL" id="JAEPRC010001179">
    <property type="protein sequence ID" value="KAG2189799.1"/>
    <property type="molecule type" value="Genomic_DNA"/>
</dbReference>
<comment type="caution">
    <text evidence="2">The sequence shown here is derived from an EMBL/GenBank/DDBJ whole genome shotgun (WGS) entry which is preliminary data.</text>
</comment>
<feature type="compositionally biased region" description="Low complexity" evidence="1">
    <location>
        <begin position="168"/>
        <end position="207"/>
    </location>
</feature>
<keyword evidence="3" id="KW-1185">Reference proteome</keyword>
<reference evidence="2" key="1">
    <citation type="submission" date="2020-12" db="EMBL/GenBank/DDBJ databases">
        <title>Metabolic potential, ecology and presence of endohyphal bacteria is reflected in genomic diversity of Mucoromycotina.</title>
        <authorList>
            <person name="Muszewska A."/>
            <person name="Okrasinska A."/>
            <person name="Steczkiewicz K."/>
            <person name="Drgas O."/>
            <person name="Orlowska M."/>
            <person name="Perlinska-Lenart U."/>
            <person name="Aleksandrzak-Piekarczyk T."/>
            <person name="Szatraj K."/>
            <person name="Zielenkiewicz U."/>
            <person name="Pilsyk S."/>
            <person name="Malc E."/>
            <person name="Mieczkowski P."/>
            <person name="Kruszewska J.S."/>
            <person name="Biernat P."/>
            <person name="Pawlowska J."/>
        </authorList>
    </citation>
    <scope>NUCLEOTIDE SEQUENCE</scope>
    <source>
        <strain evidence="2">CBS 226.32</strain>
    </source>
</reference>
<feature type="compositionally biased region" description="Polar residues" evidence="1">
    <location>
        <begin position="118"/>
        <end position="143"/>
    </location>
</feature>
<evidence type="ECO:0000313" key="3">
    <source>
        <dbReference type="Proteomes" id="UP000650833"/>
    </source>
</evidence>
<proteinExistence type="predicted"/>
<feature type="compositionally biased region" description="Polar residues" evidence="1">
    <location>
        <begin position="12"/>
        <end position="29"/>
    </location>
</feature>
<feature type="region of interest" description="Disordered" evidence="1">
    <location>
        <begin position="1"/>
        <end position="29"/>
    </location>
</feature>
<dbReference type="AlphaFoldDB" id="A0A8H7QD71"/>
<dbReference type="Proteomes" id="UP000650833">
    <property type="component" value="Unassembled WGS sequence"/>
</dbReference>
<feature type="compositionally biased region" description="Acidic residues" evidence="1">
    <location>
        <begin position="1"/>
        <end position="10"/>
    </location>
</feature>
<evidence type="ECO:0000313" key="2">
    <source>
        <dbReference type="EMBL" id="KAG2189799.1"/>
    </source>
</evidence>
<feature type="region of interest" description="Disordered" evidence="1">
    <location>
        <begin position="113"/>
        <end position="258"/>
    </location>
</feature>